<evidence type="ECO:0000256" key="2">
    <source>
        <dbReference type="ARBA" id="ARBA00022679"/>
    </source>
</evidence>
<keyword evidence="6" id="KW-1185">Reference proteome</keyword>
<dbReference type="GO" id="GO:0008168">
    <property type="term" value="F:methyltransferase activity"/>
    <property type="evidence" value="ECO:0007669"/>
    <property type="project" value="UniProtKB-KW"/>
</dbReference>
<dbReference type="InterPro" id="IPR029063">
    <property type="entry name" value="SAM-dependent_MTases_sf"/>
</dbReference>
<comment type="caution">
    <text evidence="5">The sequence shown here is derived from an EMBL/GenBank/DDBJ whole genome shotgun (WGS) entry which is preliminary data.</text>
</comment>
<dbReference type="PANTHER" id="PTHR43464">
    <property type="entry name" value="METHYLTRANSFERASE"/>
    <property type="match status" value="1"/>
</dbReference>
<evidence type="ECO:0000256" key="3">
    <source>
        <dbReference type="ARBA" id="ARBA00022691"/>
    </source>
</evidence>
<dbReference type="EMBL" id="JARXVH010000002">
    <property type="protein sequence ID" value="MDH6214118.1"/>
    <property type="molecule type" value="Genomic_DNA"/>
</dbReference>
<accession>A0ABT6LCT5</accession>
<dbReference type="Gene3D" id="3.40.50.150">
    <property type="entry name" value="Vaccinia Virus protein VP39"/>
    <property type="match status" value="1"/>
</dbReference>
<keyword evidence="2" id="KW-0808">Transferase</keyword>
<dbReference type="GO" id="GO:0032259">
    <property type="term" value="P:methylation"/>
    <property type="evidence" value="ECO:0007669"/>
    <property type="project" value="UniProtKB-KW"/>
</dbReference>
<dbReference type="CDD" id="cd02440">
    <property type="entry name" value="AdoMet_MTases"/>
    <property type="match status" value="1"/>
</dbReference>
<evidence type="ECO:0000313" key="5">
    <source>
        <dbReference type="EMBL" id="MDH6214118.1"/>
    </source>
</evidence>
<reference evidence="5 6" key="1">
    <citation type="submission" date="2023-04" db="EMBL/GenBank/DDBJ databases">
        <title>Forest soil microbial communities from Buena Vista Peninsula, Colon Province, Panama.</title>
        <authorList>
            <person name="Bouskill N."/>
        </authorList>
    </citation>
    <scope>NUCLEOTIDE SEQUENCE [LARGE SCALE GENOMIC DNA]</scope>
    <source>
        <strain evidence="5 6">GGS1</strain>
    </source>
</reference>
<gene>
    <name evidence="5" type="ORF">M2283_001401</name>
</gene>
<protein>
    <submittedName>
        <fullName evidence="5">SAM-dependent methyltransferase</fullName>
    </submittedName>
</protein>
<proteinExistence type="predicted"/>
<name>A0ABT6LCT5_9ACTN</name>
<dbReference type="SUPFAM" id="SSF53335">
    <property type="entry name" value="S-adenosyl-L-methionine-dependent methyltransferases"/>
    <property type="match status" value="1"/>
</dbReference>
<keyword evidence="1 5" id="KW-0489">Methyltransferase</keyword>
<keyword evidence="3" id="KW-0949">S-adenosyl-L-methionine</keyword>
<evidence type="ECO:0000256" key="4">
    <source>
        <dbReference type="SAM" id="MobiDB-lite"/>
    </source>
</evidence>
<evidence type="ECO:0000256" key="1">
    <source>
        <dbReference type="ARBA" id="ARBA00022603"/>
    </source>
</evidence>
<dbReference type="Pfam" id="PF13489">
    <property type="entry name" value="Methyltransf_23"/>
    <property type="match status" value="1"/>
</dbReference>
<evidence type="ECO:0000313" key="6">
    <source>
        <dbReference type="Proteomes" id="UP001160499"/>
    </source>
</evidence>
<feature type="region of interest" description="Disordered" evidence="4">
    <location>
        <begin position="1"/>
        <end position="20"/>
    </location>
</feature>
<dbReference type="PANTHER" id="PTHR43464:SF19">
    <property type="entry name" value="UBIQUINONE BIOSYNTHESIS O-METHYLTRANSFERASE, MITOCHONDRIAL"/>
    <property type="match status" value="1"/>
</dbReference>
<organism evidence="5 6">
    <name type="scientific">Streptomyces pseudovenezuelae</name>
    <dbReference type="NCBI Taxonomy" id="67350"/>
    <lineage>
        <taxon>Bacteria</taxon>
        <taxon>Bacillati</taxon>
        <taxon>Actinomycetota</taxon>
        <taxon>Actinomycetes</taxon>
        <taxon>Kitasatosporales</taxon>
        <taxon>Streptomycetaceae</taxon>
        <taxon>Streptomyces</taxon>
        <taxon>Streptomyces aurantiacus group</taxon>
    </lineage>
</organism>
<sequence length="243" mass="27063">MSQLPSSDDPGSRTGRNSLESMNRQAWTVYGRFQLDRGFRTPDPVQIHWGAPGDAGPGTGVLGAIAGKRLLDLGSGGGHYAAHLARDHRAVVDAIDVAPTQHQRALLQYADVPGVRFLLGDAIDHLDRCEPYDLVYSVHGLGYLHPHRSLPALYRGLRPGGRLVFSVLHTDLHRRPPSSRLEPRQLKVQLKGLEPQDVHLWVLTPQLWEDVLTDHDFTVEAIDVLHRHEDDPVVDQLIQARRA</sequence>
<dbReference type="Proteomes" id="UP001160499">
    <property type="component" value="Unassembled WGS sequence"/>
</dbReference>